<sequence>MQEAILLSAIALFIFHTVLLLKKRFIVTERFTHTVVTVIASGAGFTSSLSLVLIFKGDMLWSLGLFLLAGYICGAVSGYASTAVSGAINGSIGSVMGFMLGEVLLNPELCGLPIQEWQLVLPIGSMIYFLFVSLIILLSYR</sequence>
<proteinExistence type="predicted"/>
<evidence type="ECO:0000313" key="2">
    <source>
        <dbReference type="EMBL" id="MFC4354225.1"/>
    </source>
</evidence>
<gene>
    <name evidence="2" type="ORF">ACFO0S_03950</name>
</gene>
<reference evidence="3" key="1">
    <citation type="journal article" date="2019" name="Int. J. Syst. Evol. Microbiol.">
        <title>The Global Catalogue of Microorganisms (GCM) 10K type strain sequencing project: providing services to taxonomists for standard genome sequencing and annotation.</title>
        <authorList>
            <consortium name="The Broad Institute Genomics Platform"/>
            <consortium name="The Broad Institute Genome Sequencing Center for Infectious Disease"/>
            <person name="Wu L."/>
            <person name="Ma J."/>
        </authorList>
    </citation>
    <scope>NUCLEOTIDE SEQUENCE [LARGE SCALE GENOMIC DNA]</scope>
    <source>
        <strain evidence="3">CCUG 50353</strain>
    </source>
</reference>
<feature type="transmembrane region" description="Helical" evidence="1">
    <location>
        <begin position="60"/>
        <end position="80"/>
    </location>
</feature>
<protein>
    <submittedName>
        <fullName evidence="2">Uncharacterized protein</fullName>
    </submittedName>
</protein>
<dbReference type="RefSeq" id="WP_378140440.1">
    <property type="nucleotide sequence ID" value="NZ_JBHSEF010000010.1"/>
</dbReference>
<comment type="caution">
    <text evidence="2">The sequence shown here is derived from an EMBL/GenBank/DDBJ whole genome shotgun (WGS) entry which is preliminary data.</text>
</comment>
<evidence type="ECO:0000313" key="3">
    <source>
        <dbReference type="Proteomes" id="UP001595733"/>
    </source>
</evidence>
<dbReference type="EMBL" id="JBHSEF010000010">
    <property type="protein sequence ID" value="MFC4354225.1"/>
    <property type="molecule type" value="Genomic_DNA"/>
</dbReference>
<feature type="transmembrane region" description="Helical" evidence="1">
    <location>
        <begin position="30"/>
        <end position="53"/>
    </location>
</feature>
<keyword evidence="3" id="KW-1185">Reference proteome</keyword>
<keyword evidence="1" id="KW-0472">Membrane</keyword>
<accession>A0ABV8UTG7</accession>
<feature type="transmembrane region" description="Helical" evidence="1">
    <location>
        <begin position="86"/>
        <end position="105"/>
    </location>
</feature>
<keyword evidence="1" id="KW-1133">Transmembrane helix</keyword>
<evidence type="ECO:0000256" key="1">
    <source>
        <dbReference type="SAM" id="Phobius"/>
    </source>
</evidence>
<feature type="transmembrane region" description="Helical" evidence="1">
    <location>
        <begin position="117"/>
        <end position="140"/>
    </location>
</feature>
<name>A0ABV8UTG7_9BACL</name>
<organism evidence="2 3">
    <name type="scientific">Chryseomicrobium palamuruense</name>
    <dbReference type="NCBI Taxonomy" id="682973"/>
    <lineage>
        <taxon>Bacteria</taxon>
        <taxon>Bacillati</taxon>
        <taxon>Bacillota</taxon>
        <taxon>Bacilli</taxon>
        <taxon>Bacillales</taxon>
        <taxon>Caryophanaceae</taxon>
        <taxon>Chryseomicrobium</taxon>
    </lineage>
</organism>
<dbReference type="Proteomes" id="UP001595733">
    <property type="component" value="Unassembled WGS sequence"/>
</dbReference>
<keyword evidence="1" id="KW-0812">Transmembrane</keyword>